<organism evidence="2 3">
    <name type="scientific">Ziziphus jujuba</name>
    <name type="common">Chinese jujube</name>
    <name type="synonym">Ziziphus sativa</name>
    <dbReference type="NCBI Taxonomy" id="326968"/>
    <lineage>
        <taxon>Eukaryota</taxon>
        <taxon>Viridiplantae</taxon>
        <taxon>Streptophyta</taxon>
        <taxon>Embryophyta</taxon>
        <taxon>Tracheophyta</taxon>
        <taxon>Spermatophyta</taxon>
        <taxon>Magnoliopsida</taxon>
        <taxon>eudicotyledons</taxon>
        <taxon>Gunneridae</taxon>
        <taxon>Pentapetalae</taxon>
        <taxon>rosids</taxon>
        <taxon>fabids</taxon>
        <taxon>Rosales</taxon>
        <taxon>Rhamnaceae</taxon>
        <taxon>Paliureae</taxon>
        <taxon>Ziziphus</taxon>
    </lineage>
</organism>
<feature type="domain" description="Retrovirus-related Pol polyprotein from transposon TNT 1-94-like beta-barrel" evidence="1">
    <location>
        <begin position="275"/>
        <end position="353"/>
    </location>
</feature>
<evidence type="ECO:0000259" key="1">
    <source>
        <dbReference type="Pfam" id="PF22936"/>
    </source>
</evidence>
<keyword evidence="2" id="KW-1185">Reference proteome</keyword>
<evidence type="ECO:0000313" key="2">
    <source>
        <dbReference type="Proteomes" id="UP001652623"/>
    </source>
</evidence>
<dbReference type="PANTHER" id="PTHR47481">
    <property type="match status" value="1"/>
</dbReference>
<evidence type="ECO:0000313" key="3">
    <source>
        <dbReference type="RefSeq" id="XP_060669134.1"/>
    </source>
</evidence>
<name>A0ABM3ZXD1_ZIZJJ</name>
<dbReference type="GeneID" id="132800144"/>
<sequence length="362" mass="39304">MKTIADNLEAAVEFVHETYFAFYILGGLGLEFDPISENLNSQLDLINLIESFNANSENLSANPVGLSVNSLKSLNFNAAVSNSQHNHSVDNFMRHVKFPSNIGFHFANNNQTYSPNSQRFVQDIRGSRGYNNRGRALQGPNPSSFLIGMQSGFRNSASAMSFTPTLFQFQPQLGVQGQFGHGSQMLAGSFGPSNVSLGYSNALVSPGNFMPSAQPNNMVGQNVIGPNGFGHFPSSQLPVLMLANLTSYNVPSTLYNNHNPTTNVVSTSLQKDPSWFLDSGATNHAVADGDSLLEQIEYQCNNKLVVGNGQNLEITHLSNTFLLSLSMMIKLNIVLVVPCIAKNLLSISQLTQDNELTAEFTA</sequence>
<dbReference type="RefSeq" id="XP_060669134.1">
    <property type="nucleotide sequence ID" value="XM_060813151.1"/>
</dbReference>
<reference evidence="3" key="1">
    <citation type="submission" date="2025-08" db="UniProtKB">
        <authorList>
            <consortium name="RefSeq"/>
        </authorList>
    </citation>
    <scope>IDENTIFICATION</scope>
    <source>
        <tissue evidence="3">Seedling</tissue>
    </source>
</reference>
<proteinExistence type="predicted"/>
<dbReference type="PANTHER" id="PTHR47481:SF31">
    <property type="entry name" value="OS01G0873500 PROTEIN"/>
    <property type="match status" value="1"/>
</dbReference>
<accession>A0ABM3ZXD1</accession>
<gene>
    <name evidence="3" type="primary">LOC132800144</name>
</gene>
<protein>
    <submittedName>
        <fullName evidence="3">Uncharacterized protein LOC132800144</fullName>
    </submittedName>
</protein>
<dbReference type="Proteomes" id="UP001652623">
    <property type="component" value="Chromosome 12"/>
</dbReference>
<dbReference type="Pfam" id="PF22936">
    <property type="entry name" value="Pol_BBD"/>
    <property type="match status" value="1"/>
</dbReference>
<dbReference type="InterPro" id="IPR054722">
    <property type="entry name" value="PolX-like_BBD"/>
</dbReference>